<dbReference type="STRING" id="3068.D8U6J4"/>
<dbReference type="OrthoDB" id="613763at2759"/>
<evidence type="ECO:0000256" key="5">
    <source>
        <dbReference type="ARBA" id="ARBA00023242"/>
    </source>
</evidence>
<dbReference type="PIRSF" id="PIRSF028763">
    <property type="entry name" value="RNA_pol_Rpc34"/>
    <property type="match status" value="1"/>
</dbReference>
<comment type="function">
    <text evidence="6">DNA-dependent RNA polymerase catalyzes the transcription of DNA into RNA using the four ribonucleoside triphosphates as substrates. Specific peripheric component of RNA polymerase III which synthesizes small RNAs, such as 5S rRNA and tRNAs.</text>
</comment>
<evidence type="ECO:0000256" key="2">
    <source>
        <dbReference type="ARBA" id="ARBA00011038"/>
    </source>
</evidence>
<proteinExistence type="inferred from homology"/>
<dbReference type="SUPFAM" id="SSF46785">
    <property type="entry name" value="Winged helix' DNA-binding domain"/>
    <property type="match status" value="2"/>
</dbReference>
<dbReference type="GO" id="GO:0006383">
    <property type="term" value="P:transcription by RNA polymerase III"/>
    <property type="evidence" value="ECO:0007669"/>
    <property type="project" value="UniProtKB-UniRule"/>
</dbReference>
<organism evidence="8">
    <name type="scientific">Volvox carteri f. nagariensis</name>
    <dbReference type="NCBI Taxonomy" id="3068"/>
    <lineage>
        <taxon>Eukaryota</taxon>
        <taxon>Viridiplantae</taxon>
        <taxon>Chlorophyta</taxon>
        <taxon>core chlorophytes</taxon>
        <taxon>Chlorophyceae</taxon>
        <taxon>CS clade</taxon>
        <taxon>Chlamydomonadales</taxon>
        <taxon>Volvocaceae</taxon>
        <taxon>Volvox</taxon>
    </lineage>
</organism>
<evidence type="ECO:0000256" key="4">
    <source>
        <dbReference type="ARBA" id="ARBA00023163"/>
    </source>
</evidence>
<dbReference type="Pfam" id="PF05158">
    <property type="entry name" value="RNA_pol_Rpc34"/>
    <property type="match status" value="1"/>
</dbReference>
<dbReference type="Gene3D" id="1.10.10.10">
    <property type="entry name" value="Winged helix-like DNA-binding domain superfamily/Winged helix DNA-binding domain"/>
    <property type="match status" value="2"/>
</dbReference>
<evidence type="ECO:0000313" key="7">
    <source>
        <dbReference type="EMBL" id="EFJ44657.1"/>
    </source>
</evidence>
<protein>
    <recommendedName>
        <fullName evidence="6">DNA-directed RNA polymerase III subunit RPC6</fullName>
        <shortName evidence="6">RNA polymerase III subunit C6</shortName>
    </recommendedName>
</protein>
<gene>
    <name evidence="7" type="ORF">VOLCADRAFT_118667</name>
</gene>
<name>D8U6J4_VOLCA</name>
<evidence type="ECO:0000256" key="3">
    <source>
        <dbReference type="ARBA" id="ARBA00022478"/>
    </source>
</evidence>
<dbReference type="Proteomes" id="UP000001058">
    <property type="component" value="Unassembled WGS sequence"/>
</dbReference>
<comment type="subcellular location">
    <subcellularLocation>
        <location evidence="1 6">Nucleus</location>
    </subcellularLocation>
</comment>
<dbReference type="GeneID" id="9624218"/>
<dbReference type="InParanoid" id="D8U6J4"/>
<keyword evidence="8" id="KW-1185">Reference proteome</keyword>
<dbReference type="InterPro" id="IPR036388">
    <property type="entry name" value="WH-like_DNA-bd_sf"/>
</dbReference>
<evidence type="ECO:0000256" key="1">
    <source>
        <dbReference type="ARBA" id="ARBA00004123"/>
    </source>
</evidence>
<sequence>MAAARSVEEDLLRLLRQNPQGVTDEALSAALPGVPIEERVNAVNSLLAANRLQLLKNSSNKIVYKEVAAEEAAKFKGLSTEELLLYQCIKAAGNTGMPGITKILKVLESRRLVKSVKNVNNPSRKVYMLSELEPSRELTGGAWYTENQFDSEFINVLREACYSYIKRKDKVSSSLGEIAAFIRSRGFSKVELRIEDIHTIIMTLVYDGRVDEVEPEGDEDEDHYRLAVLGIPDSTSLTDVPCGVCPVAGECAEGGVISPQTCIYYDKWLEF</sequence>
<dbReference type="AlphaFoldDB" id="D8U6J4"/>
<dbReference type="GO" id="GO:0005666">
    <property type="term" value="C:RNA polymerase III complex"/>
    <property type="evidence" value="ECO:0007669"/>
    <property type="project" value="UniProtKB-UniRule"/>
</dbReference>
<dbReference type="RefSeq" id="XP_002954233.1">
    <property type="nucleotide sequence ID" value="XM_002954187.1"/>
</dbReference>
<comment type="similarity">
    <text evidence="2 6">Belongs to the eukaryotic RPC34/RPC39 RNA polymerase subunit family.</text>
</comment>
<reference evidence="7 8" key="1">
    <citation type="journal article" date="2010" name="Science">
        <title>Genomic analysis of organismal complexity in the multicellular green alga Volvox carteri.</title>
        <authorList>
            <person name="Prochnik S.E."/>
            <person name="Umen J."/>
            <person name="Nedelcu A.M."/>
            <person name="Hallmann A."/>
            <person name="Miller S.M."/>
            <person name="Nishii I."/>
            <person name="Ferris P."/>
            <person name="Kuo A."/>
            <person name="Mitros T."/>
            <person name="Fritz-Laylin L.K."/>
            <person name="Hellsten U."/>
            <person name="Chapman J."/>
            <person name="Simakov O."/>
            <person name="Rensing S.A."/>
            <person name="Terry A."/>
            <person name="Pangilinan J."/>
            <person name="Kapitonov V."/>
            <person name="Jurka J."/>
            <person name="Salamov A."/>
            <person name="Shapiro H."/>
            <person name="Schmutz J."/>
            <person name="Grimwood J."/>
            <person name="Lindquist E."/>
            <person name="Lucas S."/>
            <person name="Grigoriev I.V."/>
            <person name="Schmitt R."/>
            <person name="Kirk D."/>
            <person name="Rokhsar D.S."/>
        </authorList>
    </citation>
    <scope>NUCLEOTIDE SEQUENCE [LARGE SCALE GENOMIC DNA]</scope>
    <source>
        <strain evidence="8">f. Nagariensis / Eve</strain>
    </source>
</reference>
<keyword evidence="4 6" id="KW-0804">Transcription</keyword>
<dbReference type="InterPro" id="IPR036390">
    <property type="entry name" value="WH_DNA-bd_sf"/>
</dbReference>
<evidence type="ECO:0000256" key="6">
    <source>
        <dbReference type="PIRNR" id="PIRNR028763"/>
    </source>
</evidence>
<dbReference type="eggNOG" id="KOG3233">
    <property type="taxonomic scope" value="Eukaryota"/>
</dbReference>
<dbReference type="FunFam" id="1.10.10.10:FF:000237">
    <property type="entry name" value="DNA-directed RNA polymerase III subunit RPC6"/>
    <property type="match status" value="1"/>
</dbReference>
<dbReference type="InterPro" id="IPR007832">
    <property type="entry name" value="RNA_pol_Rpc34"/>
</dbReference>
<dbReference type="FunCoup" id="D8U6J4">
    <property type="interactions" value="1481"/>
</dbReference>
<evidence type="ECO:0000313" key="8">
    <source>
        <dbReference type="Proteomes" id="UP000001058"/>
    </source>
</evidence>
<keyword evidence="5 6" id="KW-0539">Nucleus</keyword>
<accession>D8U6J4</accession>
<dbReference type="KEGG" id="vcn:VOLCADRAFT_118667"/>
<dbReference type="EMBL" id="GL378362">
    <property type="protein sequence ID" value="EFJ44657.1"/>
    <property type="molecule type" value="Genomic_DNA"/>
</dbReference>
<dbReference type="PANTHER" id="PTHR12780">
    <property type="entry name" value="RNA POLYMERASE III DNA DIRECTED , 39KD SUBUNIT-RELATED"/>
    <property type="match status" value="1"/>
</dbReference>
<keyword evidence="3 6" id="KW-0240">DNA-directed RNA polymerase</keyword>
<dbReference type="InterPro" id="IPR016049">
    <property type="entry name" value="RNA_pol_Rpc34-like"/>
</dbReference>